<evidence type="ECO:0000256" key="7">
    <source>
        <dbReference type="ARBA" id="ARBA00022989"/>
    </source>
</evidence>
<feature type="transmembrane region" description="Helical" evidence="10">
    <location>
        <begin position="409"/>
        <end position="430"/>
    </location>
</feature>
<evidence type="ECO:0000313" key="11">
    <source>
        <dbReference type="EMBL" id="SDW78467.1"/>
    </source>
</evidence>
<protein>
    <submittedName>
        <fullName evidence="11">Trk system potassium uptake protein TrkH</fullName>
    </submittedName>
</protein>
<keyword evidence="4" id="KW-0633">Potassium transport</keyword>
<keyword evidence="7 10" id="KW-1133">Transmembrane helix</keyword>
<sequence>MTGKFFRSLSPLKILVLGFLVMILVGTFFLSLPISTESGRSLSFLDALFTSTSAVCVTGLVVVDTATTFSRFGESVIMVLMQLGGLGFMTFGVLYAILTGRKIGIKERLVLQQSFNQGQLQGIVRLTLIVFVTTLITEVLGIILLAIRWVPELGWGEGLFNALFHSISAFNNAGFDLFGYDTPFSSLTKYAQDPLINLTITGLFLIGGIGFVVIMDLLQYPKRRRLSLTTKLVLTAYGVLVVLGVLLVLLIEWSNPKTLASLSWLEKIVASFFQGLTPRSAGFSTLPIADMYPATQFILIMLMFIGAGPSSTGGGIKITTFVIVFLAVLSMIRGKGDVVSFRRRIPHEQVYRALTIFAVFLTIIVLVTIIFTITERTDLMTAMFEAVSAAGTSGLSLGLTPELTPFGKIVATIAMFAGRLGPLTLAFAIAQRESKELIRYPEEKTLTV</sequence>
<keyword evidence="2" id="KW-0813">Transport</keyword>
<dbReference type="GO" id="GO:0015379">
    <property type="term" value="F:potassium:chloride symporter activity"/>
    <property type="evidence" value="ECO:0007669"/>
    <property type="project" value="InterPro"/>
</dbReference>
<feature type="transmembrane region" description="Helical" evidence="10">
    <location>
        <begin position="289"/>
        <end position="308"/>
    </location>
</feature>
<evidence type="ECO:0000313" key="12">
    <source>
        <dbReference type="Proteomes" id="UP000198534"/>
    </source>
</evidence>
<evidence type="ECO:0000256" key="5">
    <source>
        <dbReference type="ARBA" id="ARBA00022692"/>
    </source>
</evidence>
<dbReference type="Pfam" id="PF02386">
    <property type="entry name" value="TrkH"/>
    <property type="match status" value="1"/>
</dbReference>
<feature type="transmembrane region" description="Helical" evidence="10">
    <location>
        <begin position="75"/>
        <end position="98"/>
    </location>
</feature>
<keyword evidence="12" id="KW-1185">Reference proteome</keyword>
<feature type="transmembrane region" description="Helical" evidence="10">
    <location>
        <begin position="232"/>
        <end position="253"/>
    </location>
</feature>
<name>A0A1H2WD64_9BACL</name>
<keyword evidence="9 10" id="KW-0472">Membrane</keyword>
<evidence type="ECO:0000256" key="3">
    <source>
        <dbReference type="ARBA" id="ARBA00022475"/>
    </source>
</evidence>
<comment type="subcellular location">
    <subcellularLocation>
        <location evidence="1">Cell membrane</location>
        <topology evidence="1">Multi-pass membrane protein</topology>
    </subcellularLocation>
</comment>
<evidence type="ECO:0000256" key="9">
    <source>
        <dbReference type="ARBA" id="ARBA00023136"/>
    </source>
</evidence>
<accession>A0A1H2WD64</accession>
<keyword evidence="5 10" id="KW-0812">Transmembrane</keyword>
<dbReference type="EMBL" id="FNNQ01000006">
    <property type="protein sequence ID" value="SDW78467.1"/>
    <property type="molecule type" value="Genomic_DNA"/>
</dbReference>
<feature type="transmembrane region" description="Helical" evidence="10">
    <location>
        <begin position="44"/>
        <end position="63"/>
    </location>
</feature>
<dbReference type="Proteomes" id="UP000198534">
    <property type="component" value="Unassembled WGS sequence"/>
</dbReference>
<dbReference type="InterPro" id="IPR003445">
    <property type="entry name" value="Cat_transpt"/>
</dbReference>
<gene>
    <name evidence="11" type="ORF">SAMN05444487_10691</name>
</gene>
<keyword evidence="8" id="KW-0406">Ion transport</keyword>
<dbReference type="OrthoDB" id="9810952at2"/>
<proteinExistence type="predicted"/>
<keyword evidence="3" id="KW-1003">Cell membrane</keyword>
<evidence type="ECO:0000256" key="4">
    <source>
        <dbReference type="ARBA" id="ARBA00022538"/>
    </source>
</evidence>
<keyword evidence="6" id="KW-0630">Potassium</keyword>
<dbReference type="PANTHER" id="PTHR32024">
    <property type="entry name" value="TRK SYSTEM POTASSIUM UPTAKE PROTEIN TRKG-RELATED"/>
    <property type="match status" value="1"/>
</dbReference>
<dbReference type="PANTHER" id="PTHR32024:SF1">
    <property type="entry name" value="KTR SYSTEM POTASSIUM UPTAKE PROTEIN B"/>
    <property type="match status" value="1"/>
</dbReference>
<evidence type="ECO:0000256" key="2">
    <source>
        <dbReference type="ARBA" id="ARBA00022448"/>
    </source>
</evidence>
<feature type="transmembrane region" description="Helical" evidence="10">
    <location>
        <begin position="126"/>
        <end position="150"/>
    </location>
</feature>
<organism evidence="11 12">
    <name type="scientific">Marininema mesophilum</name>
    <dbReference type="NCBI Taxonomy" id="1048340"/>
    <lineage>
        <taxon>Bacteria</taxon>
        <taxon>Bacillati</taxon>
        <taxon>Bacillota</taxon>
        <taxon>Bacilli</taxon>
        <taxon>Bacillales</taxon>
        <taxon>Thermoactinomycetaceae</taxon>
        <taxon>Marininema</taxon>
    </lineage>
</organism>
<evidence type="ECO:0000256" key="6">
    <source>
        <dbReference type="ARBA" id="ARBA00022958"/>
    </source>
</evidence>
<dbReference type="GO" id="GO:0005886">
    <property type="term" value="C:plasma membrane"/>
    <property type="evidence" value="ECO:0007669"/>
    <property type="project" value="UniProtKB-SubCell"/>
</dbReference>
<reference evidence="11 12" key="1">
    <citation type="submission" date="2016-10" db="EMBL/GenBank/DDBJ databases">
        <authorList>
            <person name="de Groot N.N."/>
        </authorList>
    </citation>
    <scope>NUCLEOTIDE SEQUENCE [LARGE SCALE GENOMIC DNA]</scope>
    <source>
        <strain evidence="11 12">DSM 45610</strain>
    </source>
</reference>
<evidence type="ECO:0000256" key="1">
    <source>
        <dbReference type="ARBA" id="ARBA00004651"/>
    </source>
</evidence>
<dbReference type="InterPro" id="IPR004772">
    <property type="entry name" value="TrkH"/>
</dbReference>
<dbReference type="AlphaFoldDB" id="A0A1H2WD64"/>
<dbReference type="STRING" id="1048340.SAMN05444487_10691"/>
<evidence type="ECO:0000256" key="10">
    <source>
        <dbReference type="SAM" id="Phobius"/>
    </source>
</evidence>
<evidence type="ECO:0000256" key="8">
    <source>
        <dbReference type="ARBA" id="ARBA00023065"/>
    </source>
</evidence>
<dbReference type="NCBIfam" id="TIGR00933">
    <property type="entry name" value="2a38"/>
    <property type="match status" value="1"/>
</dbReference>
<feature type="transmembrane region" description="Helical" evidence="10">
    <location>
        <begin position="195"/>
        <end position="220"/>
    </location>
</feature>
<feature type="transmembrane region" description="Helical" evidence="10">
    <location>
        <begin position="353"/>
        <end position="373"/>
    </location>
</feature>
<feature type="transmembrane region" description="Helical" evidence="10">
    <location>
        <begin position="12"/>
        <end position="32"/>
    </location>
</feature>